<dbReference type="AlphaFoldDB" id="A0AAU7ZS52"/>
<reference evidence="1" key="2">
    <citation type="journal article" date="2024" name="Environ. Microbiol.">
        <title>Genome analysis and description of Tunturibacter gen. nov. expands the diversity of Terriglobia in tundra soils.</title>
        <authorList>
            <person name="Messyasz A."/>
            <person name="Mannisto M.K."/>
            <person name="Kerkhof L.J."/>
            <person name="Haggblom M.M."/>
        </authorList>
    </citation>
    <scope>NUCLEOTIDE SEQUENCE</scope>
    <source>
        <strain evidence="1">X5P6</strain>
    </source>
</reference>
<proteinExistence type="predicted"/>
<protein>
    <submittedName>
        <fullName evidence="1">Uncharacterized protein</fullName>
    </submittedName>
</protein>
<gene>
    <name evidence="1" type="ORF">RBB77_02340</name>
</gene>
<sequence length="179" mass="19858">MKRQDIVFLARILVFVTLLTHGVSAFSALKPPSPYIDVGACPFECCVYRKWLAERTVVVFDQPNGKKVSQLAKGEWVQALDGATYSIPLRIVASRDVPEASIHPGDVFYVLHYEGESYWLIWFNGKTYDAEAGDKRQPKTTWWVRVKRTDGSVGWVKAGGGAFSNQDQCGSSPSANVSP</sequence>
<organism evidence="1">
    <name type="scientific">Tunturiibacter psychrotolerans</name>
    <dbReference type="NCBI Taxonomy" id="3069686"/>
    <lineage>
        <taxon>Bacteria</taxon>
        <taxon>Pseudomonadati</taxon>
        <taxon>Acidobacteriota</taxon>
        <taxon>Terriglobia</taxon>
        <taxon>Terriglobales</taxon>
        <taxon>Acidobacteriaceae</taxon>
        <taxon>Tunturiibacter</taxon>
    </lineage>
</organism>
<accession>A0AAU7ZS52</accession>
<dbReference type="KEGG" id="tpsc:RBB77_02340"/>
<evidence type="ECO:0000313" key="1">
    <source>
        <dbReference type="EMBL" id="XCB33745.1"/>
    </source>
</evidence>
<reference evidence="1" key="1">
    <citation type="submission" date="2023-08" db="EMBL/GenBank/DDBJ databases">
        <authorList>
            <person name="Messyasz A."/>
            <person name="Mannisto M.K."/>
            <person name="Kerkhof L.J."/>
            <person name="Haggblom M."/>
        </authorList>
    </citation>
    <scope>NUCLEOTIDE SEQUENCE</scope>
    <source>
        <strain evidence="1">X5P6</strain>
    </source>
</reference>
<dbReference type="EMBL" id="CP132942">
    <property type="protein sequence ID" value="XCB33745.1"/>
    <property type="molecule type" value="Genomic_DNA"/>
</dbReference>
<dbReference type="RefSeq" id="WP_353064590.1">
    <property type="nucleotide sequence ID" value="NZ_CP132942.1"/>
</dbReference>
<name>A0AAU7ZS52_9BACT</name>